<dbReference type="InterPro" id="IPR009262">
    <property type="entry name" value="SLC35_F1/F2/F6"/>
</dbReference>
<dbReference type="GO" id="GO:0016020">
    <property type="term" value="C:membrane"/>
    <property type="evidence" value="ECO:0007669"/>
    <property type="project" value="UniProtKB-SubCell"/>
</dbReference>
<keyword evidence="5 7" id="KW-1133">Transmembrane helix</keyword>
<dbReference type="Pfam" id="PF06027">
    <property type="entry name" value="SLC35F"/>
    <property type="match status" value="1"/>
</dbReference>
<dbReference type="GO" id="GO:0022857">
    <property type="term" value="F:transmembrane transporter activity"/>
    <property type="evidence" value="ECO:0007669"/>
    <property type="project" value="InterPro"/>
</dbReference>
<evidence type="ECO:0000256" key="5">
    <source>
        <dbReference type="ARBA" id="ARBA00022989"/>
    </source>
</evidence>
<accession>A0A426XND2</accession>
<evidence type="ECO:0000313" key="8">
    <source>
        <dbReference type="EMBL" id="RRT40996.1"/>
    </source>
</evidence>
<comment type="caution">
    <text evidence="8">The sequence shown here is derived from an EMBL/GenBank/DDBJ whole genome shotgun (WGS) entry which is preliminary data.</text>
</comment>
<dbReference type="Proteomes" id="UP000287651">
    <property type="component" value="Unassembled WGS sequence"/>
</dbReference>
<evidence type="ECO:0000256" key="3">
    <source>
        <dbReference type="ARBA" id="ARBA00022448"/>
    </source>
</evidence>
<feature type="non-terminal residue" evidence="8">
    <location>
        <position position="82"/>
    </location>
</feature>
<keyword evidence="4 7" id="KW-0812">Transmembrane</keyword>
<evidence type="ECO:0000313" key="9">
    <source>
        <dbReference type="Proteomes" id="UP000287651"/>
    </source>
</evidence>
<proteinExistence type="inferred from homology"/>
<name>A0A426XND2_ENSVE</name>
<comment type="subcellular location">
    <subcellularLocation>
        <location evidence="1">Membrane</location>
        <topology evidence="1">Multi-pass membrane protein</topology>
    </subcellularLocation>
</comment>
<evidence type="ECO:0000256" key="6">
    <source>
        <dbReference type="ARBA" id="ARBA00023136"/>
    </source>
</evidence>
<protein>
    <submittedName>
        <fullName evidence="8">Uncharacterized protein</fullName>
    </submittedName>
</protein>
<feature type="non-terminal residue" evidence="8">
    <location>
        <position position="1"/>
    </location>
</feature>
<dbReference type="AlphaFoldDB" id="A0A426XND2"/>
<sequence>ILERNELKDLNWTAGVVTLSLSLPRYVLPFLGYVLAMFLFYSTVPIILKVGSEYMWSHLAKPFTADLRHVGCSNPHFCVSPK</sequence>
<keyword evidence="6 7" id="KW-0472">Membrane</keyword>
<dbReference type="EMBL" id="AMZH03018937">
    <property type="protein sequence ID" value="RRT40996.1"/>
    <property type="molecule type" value="Genomic_DNA"/>
</dbReference>
<reference evidence="8 9" key="1">
    <citation type="journal article" date="2014" name="Agronomy (Basel)">
        <title>A Draft Genome Sequence for Ensete ventricosum, the Drought-Tolerant Tree Against Hunger.</title>
        <authorList>
            <person name="Harrison J."/>
            <person name="Moore K.A."/>
            <person name="Paszkiewicz K."/>
            <person name="Jones T."/>
            <person name="Grant M."/>
            <person name="Ambacheew D."/>
            <person name="Muzemil S."/>
            <person name="Studholme D.J."/>
        </authorList>
    </citation>
    <scope>NUCLEOTIDE SEQUENCE [LARGE SCALE GENOMIC DNA]</scope>
</reference>
<evidence type="ECO:0000256" key="7">
    <source>
        <dbReference type="SAM" id="Phobius"/>
    </source>
</evidence>
<comment type="similarity">
    <text evidence="2">Belongs to the SLC35F solute transporter family.</text>
</comment>
<feature type="transmembrane region" description="Helical" evidence="7">
    <location>
        <begin position="26"/>
        <end position="48"/>
    </location>
</feature>
<evidence type="ECO:0000256" key="2">
    <source>
        <dbReference type="ARBA" id="ARBA00007863"/>
    </source>
</evidence>
<keyword evidence="3" id="KW-0813">Transport</keyword>
<gene>
    <name evidence="8" type="ORF">B296_00039904</name>
</gene>
<evidence type="ECO:0000256" key="1">
    <source>
        <dbReference type="ARBA" id="ARBA00004141"/>
    </source>
</evidence>
<evidence type="ECO:0000256" key="4">
    <source>
        <dbReference type="ARBA" id="ARBA00022692"/>
    </source>
</evidence>
<organism evidence="8 9">
    <name type="scientific">Ensete ventricosum</name>
    <name type="common">Abyssinian banana</name>
    <name type="synonym">Musa ensete</name>
    <dbReference type="NCBI Taxonomy" id="4639"/>
    <lineage>
        <taxon>Eukaryota</taxon>
        <taxon>Viridiplantae</taxon>
        <taxon>Streptophyta</taxon>
        <taxon>Embryophyta</taxon>
        <taxon>Tracheophyta</taxon>
        <taxon>Spermatophyta</taxon>
        <taxon>Magnoliopsida</taxon>
        <taxon>Liliopsida</taxon>
        <taxon>Zingiberales</taxon>
        <taxon>Musaceae</taxon>
        <taxon>Ensete</taxon>
    </lineage>
</organism>